<accession>A0A2Z7DG66</accession>
<keyword evidence="3" id="KW-1185">Reference proteome</keyword>
<organism evidence="2 3">
    <name type="scientific">Dorcoceras hygrometricum</name>
    <dbReference type="NCBI Taxonomy" id="472368"/>
    <lineage>
        <taxon>Eukaryota</taxon>
        <taxon>Viridiplantae</taxon>
        <taxon>Streptophyta</taxon>
        <taxon>Embryophyta</taxon>
        <taxon>Tracheophyta</taxon>
        <taxon>Spermatophyta</taxon>
        <taxon>Magnoliopsida</taxon>
        <taxon>eudicotyledons</taxon>
        <taxon>Gunneridae</taxon>
        <taxon>Pentapetalae</taxon>
        <taxon>asterids</taxon>
        <taxon>lamiids</taxon>
        <taxon>Lamiales</taxon>
        <taxon>Gesneriaceae</taxon>
        <taxon>Didymocarpoideae</taxon>
        <taxon>Trichosporeae</taxon>
        <taxon>Loxocarpinae</taxon>
        <taxon>Dorcoceras</taxon>
    </lineage>
</organism>
<proteinExistence type="predicted"/>
<evidence type="ECO:0000313" key="2">
    <source>
        <dbReference type="EMBL" id="KZV56645.1"/>
    </source>
</evidence>
<sequence>MLTWTASLTWNPTWTTILMWSPAWTEMLMWSPAVLTVSVVKKRCISRSAKQKMQSAVASIHQLQEISCCKQESRTAVDTTDGSAGVAEPAVDWAVKMRIRPPELETSICDVKEHCDVLSMQMDSDLVIYRTTLVRTFQVTDGGIAFPVVDLIRRSTAAYISRARIPCESGWSQAPRRQQESKETKKRGRKAAGSAPCGGAIARSSPRAWPRAGRSPCANVAHGGARLCACLARPACGPVPHAVRWRRPPPFDRRLIFSAACCDLFCLLNFVQACPVQPMKFSGQYLILGRFWSDQN</sequence>
<dbReference type="EMBL" id="KQ987933">
    <property type="protein sequence ID" value="KZV56645.1"/>
    <property type="molecule type" value="Genomic_DNA"/>
</dbReference>
<evidence type="ECO:0000256" key="1">
    <source>
        <dbReference type="SAM" id="MobiDB-lite"/>
    </source>
</evidence>
<name>A0A2Z7DG66_9LAMI</name>
<reference evidence="2 3" key="1">
    <citation type="journal article" date="2015" name="Proc. Natl. Acad. Sci. U.S.A.">
        <title>The resurrection genome of Boea hygrometrica: A blueprint for survival of dehydration.</title>
        <authorList>
            <person name="Xiao L."/>
            <person name="Yang G."/>
            <person name="Zhang L."/>
            <person name="Yang X."/>
            <person name="Zhao S."/>
            <person name="Ji Z."/>
            <person name="Zhou Q."/>
            <person name="Hu M."/>
            <person name="Wang Y."/>
            <person name="Chen M."/>
            <person name="Xu Y."/>
            <person name="Jin H."/>
            <person name="Xiao X."/>
            <person name="Hu G."/>
            <person name="Bao F."/>
            <person name="Hu Y."/>
            <person name="Wan P."/>
            <person name="Li L."/>
            <person name="Deng X."/>
            <person name="Kuang T."/>
            <person name="Xiang C."/>
            <person name="Zhu J.K."/>
            <person name="Oliver M.J."/>
            <person name="He Y."/>
        </authorList>
    </citation>
    <scope>NUCLEOTIDE SEQUENCE [LARGE SCALE GENOMIC DNA]</scope>
    <source>
        <strain evidence="3">cv. XS01</strain>
    </source>
</reference>
<dbReference type="Proteomes" id="UP000250235">
    <property type="component" value="Unassembled WGS sequence"/>
</dbReference>
<dbReference type="AlphaFoldDB" id="A0A2Z7DG66"/>
<gene>
    <name evidence="2" type="ORF">F511_02144</name>
</gene>
<feature type="region of interest" description="Disordered" evidence="1">
    <location>
        <begin position="170"/>
        <end position="212"/>
    </location>
</feature>
<protein>
    <submittedName>
        <fullName evidence="2">Uncharacterized protein</fullName>
    </submittedName>
</protein>
<evidence type="ECO:0000313" key="3">
    <source>
        <dbReference type="Proteomes" id="UP000250235"/>
    </source>
</evidence>